<keyword evidence="2" id="KW-1185">Reference proteome</keyword>
<accession>A0A8J7KK03</accession>
<reference evidence="1" key="1">
    <citation type="submission" date="2020-11" db="EMBL/GenBank/DDBJ databases">
        <title>Sequencing the genomes of 1000 actinobacteria strains.</title>
        <authorList>
            <person name="Klenk H.-P."/>
        </authorList>
    </citation>
    <scope>NUCLEOTIDE SEQUENCE</scope>
    <source>
        <strain evidence="1">DSM 45356</strain>
    </source>
</reference>
<gene>
    <name evidence="1" type="ORF">IW245_003673</name>
</gene>
<evidence type="ECO:0000313" key="2">
    <source>
        <dbReference type="Proteomes" id="UP000622552"/>
    </source>
</evidence>
<organism evidence="1 2">
    <name type="scientific">Longispora fulva</name>
    <dbReference type="NCBI Taxonomy" id="619741"/>
    <lineage>
        <taxon>Bacteria</taxon>
        <taxon>Bacillati</taxon>
        <taxon>Actinomycetota</taxon>
        <taxon>Actinomycetes</taxon>
        <taxon>Micromonosporales</taxon>
        <taxon>Micromonosporaceae</taxon>
        <taxon>Longispora</taxon>
    </lineage>
</organism>
<proteinExistence type="predicted"/>
<comment type="caution">
    <text evidence="1">The sequence shown here is derived from an EMBL/GenBank/DDBJ whole genome shotgun (WGS) entry which is preliminary data.</text>
</comment>
<evidence type="ECO:0000313" key="1">
    <source>
        <dbReference type="EMBL" id="MBG6137479.1"/>
    </source>
</evidence>
<name>A0A8J7KK03_9ACTN</name>
<sequence>MRIVFGSKELDGQTYVVDGRLSGAMTLFVERHSEDHEPLVMALILYRDSPKPQLTGPPGWEEVTAAVGDWALKRYRLWMHDHGRCDGRCLDQVCK</sequence>
<dbReference type="EMBL" id="JADOUF010000001">
    <property type="protein sequence ID" value="MBG6137479.1"/>
    <property type="molecule type" value="Genomic_DNA"/>
</dbReference>
<dbReference type="AlphaFoldDB" id="A0A8J7KK03"/>
<dbReference type="Proteomes" id="UP000622552">
    <property type="component" value="Unassembled WGS sequence"/>
</dbReference>
<protein>
    <submittedName>
        <fullName evidence="1">Uncharacterized protein</fullName>
    </submittedName>
</protein>